<evidence type="ECO:0000256" key="1">
    <source>
        <dbReference type="SAM" id="MobiDB-lite"/>
    </source>
</evidence>
<feature type="region of interest" description="Disordered" evidence="1">
    <location>
        <begin position="337"/>
        <end position="378"/>
    </location>
</feature>
<organism evidence="2 3">
    <name type="scientific">Trichobilharzia regenti</name>
    <name type="common">Nasal bird schistosome</name>
    <dbReference type="NCBI Taxonomy" id="157069"/>
    <lineage>
        <taxon>Eukaryota</taxon>
        <taxon>Metazoa</taxon>
        <taxon>Spiralia</taxon>
        <taxon>Lophotrochozoa</taxon>
        <taxon>Platyhelminthes</taxon>
        <taxon>Trematoda</taxon>
        <taxon>Digenea</taxon>
        <taxon>Strigeidida</taxon>
        <taxon>Schistosomatoidea</taxon>
        <taxon>Schistosomatidae</taxon>
        <taxon>Trichobilharzia</taxon>
    </lineage>
</organism>
<evidence type="ECO:0000313" key="2">
    <source>
        <dbReference type="Proteomes" id="UP000050795"/>
    </source>
</evidence>
<proteinExistence type="predicted"/>
<dbReference type="AlphaFoldDB" id="A0AA85JF41"/>
<protein>
    <submittedName>
        <fullName evidence="3">Uncharacterized protein</fullName>
    </submittedName>
</protein>
<dbReference type="Proteomes" id="UP000050795">
    <property type="component" value="Unassembled WGS sequence"/>
</dbReference>
<feature type="region of interest" description="Disordered" evidence="1">
    <location>
        <begin position="23"/>
        <end position="43"/>
    </location>
</feature>
<reference evidence="3" key="2">
    <citation type="submission" date="2023-11" db="UniProtKB">
        <authorList>
            <consortium name="WormBaseParasite"/>
        </authorList>
    </citation>
    <scope>IDENTIFICATION</scope>
</reference>
<reference evidence="2" key="1">
    <citation type="submission" date="2022-06" db="EMBL/GenBank/DDBJ databases">
        <authorList>
            <person name="Berger JAMES D."/>
            <person name="Berger JAMES D."/>
        </authorList>
    </citation>
    <scope>NUCLEOTIDE SEQUENCE [LARGE SCALE GENOMIC DNA]</scope>
</reference>
<feature type="compositionally biased region" description="Low complexity" evidence="1">
    <location>
        <begin position="350"/>
        <end position="378"/>
    </location>
</feature>
<sequence>MSTGEDGHLVENICKQFRGGRTKWRGRRGGGEGINGRHQNGRPDEALDIGDIPSNGGVRARTNHSKVNSYFPGSRVMSTGEDGHLVENICKQFRGGRTKWRGRRGGGEGINGRHQNGRPDEALDIGDIPSNGLIQQQGEHQPSGRGGRGERRRRQVFSGEGACDGEGDIGTSRGGASVMIYCSTPTRRRAGKYMISSSSSAAAAARWADRSGFYRSHDFPYHHQYYPNYFQYYPQIFVPIYLIPIGLFYSGDYRYCYRNYYNVREQFPKSSHNHYPLGFYNTQEQQGGYYGDRYQYGGVYCDNQNYGDISSDCKENYDPTSNNQVEIDLSSSLKHIHVNEDTTTPPPPTTTTTTTTNNNNNNNNINNDDNNNKNNNNDYYYYYCQYRSSKRS</sequence>
<accession>A0AA85JF41</accession>
<feature type="region of interest" description="Disordered" evidence="1">
    <location>
        <begin position="97"/>
        <end position="168"/>
    </location>
</feature>
<dbReference type="WBParaSite" id="TREG1_27630.1">
    <property type="protein sequence ID" value="TREG1_27630.1"/>
    <property type="gene ID" value="TREG1_27630"/>
</dbReference>
<name>A0AA85JF41_TRIRE</name>
<evidence type="ECO:0000313" key="3">
    <source>
        <dbReference type="WBParaSite" id="TREG1_27630.1"/>
    </source>
</evidence>
<keyword evidence="2" id="KW-1185">Reference proteome</keyword>